<feature type="transmembrane region" description="Helical" evidence="8">
    <location>
        <begin position="309"/>
        <end position="333"/>
    </location>
</feature>
<evidence type="ECO:0000313" key="11">
    <source>
        <dbReference type="Proteomes" id="UP001151518"/>
    </source>
</evidence>
<dbReference type="InterPro" id="IPR006634">
    <property type="entry name" value="TLC-dom"/>
</dbReference>
<dbReference type="GO" id="GO:0050291">
    <property type="term" value="F:sphingosine N-acyltransferase activity"/>
    <property type="evidence" value="ECO:0007669"/>
    <property type="project" value="UniProtKB-EC"/>
</dbReference>
<feature type="transmembrane region" description="Helical" evidence="8">
    <location>
        <begin position="85"/>
        <end position="103"/>
    </location>
</feature>
<dbReference type="GO" id="GO:0016020">
    <property type="term" value="C:membrane"/>
    <property type="evidence" value="ECO:0007669"/>
    <property type="project" value="UniProtKB-SubCell"/>
</dbReference>
<keyword evidence="3 6" id="KW-0812">Transmembrane</keyword>
<dbReference type="PROSITE" id="PS50922">
    <property type="entry name" value="TLC"/>
    <property type="match status" value="1"/>
</dbReference>
<dbReference type="InterPro" id="IPR016439">
    <property type="entry name" value="Lag1/Lac1-like"/>
</dbReference>
<feature type="compositionally biased region" description="Acidic residues" evidence="7">
    <location>
        <begin position="398"/>
        <end position="412"/>
    </location>
</feature>
<evidence type="ECO:0000256" key="7">
    <source>
        <dbReference type="SAM" id="MobiDB-lite"/>
    </source>
</evidence>
<evidence type="ECO:0000259" key="9">
    <source>
        <dbReference type="PROSITE" id="PS50922"/>
    </source>
</evidence>
<dbReference type="EMBL" id="JANBTW010000140">
    <property type="protein sequence ID" value="KAJ2669818.1"/>
    <property type="molecule type" value="Genomic_DNA"/>
</dbReference>
<comment type="similarity">
    <text evidence="2">Belongs to the sphingosine N-acyltransferase family.</text>
</comment>
<feature type="transmembrane region" description="Helical" evidence="8">
    <location>
        <begin position="226"/>
        <end position="243"/>
    </location>
</feature>
<evidence type="ECO:0000256" key="5">
    <source>
        <dbReference type="ARBA" id="ARBA00023136"/>
    </source>
</evidence>
<keyword evidence="5 6" id="KW-0472">Membrane</keyword>
<evidence type="ECO:0000256" key="1">
    <source>
        <dbReference type="ARBA" id="ARBA00004141"/>
    </source>
</evidence>
<keyword evidence="4 8" id="KW-1133">Transmembrane helix</keyword>
<dbReference type="Pfam" id="PF03798">
    <property type="entry name" value="TRAM_LAG1_CLN8"/>
    <property type="match status" value="1"/>
</dbReference>
<feature type="compositionally biased region" description="Low complexity" evidence="7">
    <location>
        <begin position="422"/>
        <end position="445"/>
    </location>
</feature>
<feature type="transmembrane region" description="Helical" evidence="8">
    <location>
        <begin position="255"/>
        <end position="273"/>
    </location>
</feature>
<feature type="transmembrane region" description="Helical" evidence="8">
    <location>
        <begin position="353"/>
        <end position="381"/>
    </location>
</feature>
<organism evidence="10 11">
    <name type="scientific">Coemansia spiralis</name>
    <dbReference type="NCBI Taxonomy" id="417178"/>
    <lineage>
        <taxon>Eukaryota</taxon>
        <taxon>Fungi</taxon>
        <taxon>Fungi incertae sedis</taxon>
        <taxon>Zoopagomycota</taxon>
        <taxon>Kickxellomycotina</taxon>
        <taxon>Kickxellomycetes</taxon>
        <taxon>Kickxellales</taxon>
        <taxon>Kickxellaceae</taxon>
        <taxon>Coemansia</taxon>
    </lineage>
</organism>
<comment type="subcellular location">
    <subcellularLocation>
        <location evidence="1">Membrane</location>
        <topology evidence="1">Multi-pass membrane protein</topology>
    </subcellularLocation>
</comment>
<feature type="domain" description="TLC" evidence="9">
    <location>
        <begin position="174"/>
        <end position="389"/>
    </location>
</feature>
<dbReference type="SMART" id="SM00724">
    <property type="entry name" value="TLC"/>
    <property type="match status" value="1"/>
</dbReference>
<keyword evidence="10" id="KW-0808">Transferase</keyword>
<accession>A0A9W8G1S2</accession>
<sequence>MSDTAGEIDDPMAVHTSSIQAPHSQRLRTRRKAKPPTEQLLGDENNNSDFSSRLSNKNRRLKRKNLILNTRNPVIIWLAKNELQISLFLLSIVHIFYWAGYQWPLQWIRIQHKSTLPNNGTVDHDSDRYVRGIHDIKFVCYWIVQIIAARSLFLHHILPVFARYLKITSLRKNRRFCEMVWMLIYVVPMWTIGFRIWQNSPYYMNMNNFYINYPDEHILMPYGLKWFYLVQSAFWFSSIYTIHIEERRKDHVEMLTHHVVTICLVLGSYQFYFTRFGHAFMLIMDLPDIFLTAAKMFRYLDNKIMPDILFGMFTISWVATKHYLCIKMMISIWTLGINAMPEEKRYPNYPNSYASYTVILTLWGFLCILQLILIYWFVLILKVLNRVLIKGEGADDNRSDEEGEGEGEESADDPALSDTKTSELSSVDSSSGSLSTLDTRSPSAE</sequence>
<feature type="region of interest" description="Disordered" evidence="7">
    <location>
        <begin position="394"/>
        <end position="445"/>
    </location>
</feature>
<dbReference type="OrthoDB" id="537032at2759"/>
<evidence type="ECO:0000256" key="8">
    <source>
        <dbReference type="SAM" id="Phobius"/>
    </source>
</evidence>
<proteinExistence type="inferred from homology"/>
<evidence type="ECO:0000256" key="2">
    <source>
        <dbReference type="ARBA" id="ARBA00009808"/>
    </source>
</evidence>
<dbReference type="AlphaFoldDB" id="A0A9W8G1S2"/>
<evidence type="ECO:0000313" key="10">
    <source>
        <dbReference type="EMBL" id="KAJ2669818.1"/>
    </source>
</evidence>
<feature type="region of interest" description="Disordered" evidence="7">
    <location>
        <begin position="1"/>
        <end position="54"/>
    </location>
</feature>
<gene>
    <name evidence="10" type="primary">lag1_2</name>
    <name evidence="10" type="ORF">GGI25_006028</name>
</gene>
<comment type="caution">
    <text evidence="10">The sequence shown here is derived from an EMBL/GenBank/DDBJ whole genome shotgun (WGS) entry which is preliminary data.</text>
</comment>
<feature type="compositionally biased region" description="Basic residues" evidence="7">
    <location>
        <begin position="25"/>
        <end position="34"/>
    </location>
</feature>
<keyword evidence="10" id="KW-0012">Acyltransferase</keyword>
<evidence type="ECO:0000256" key="6">
    <source>
        <dbReference type="PROSITE-ProRule" id="PRU00205"/>
    </source>
</evidence>
<feature type="compositionally biased region" description="Acidic residues" evidence="7">
    <location>
        <begin position="1"/>
        <end position="10"/>
    </location>
</feature>
<name>A0A9W8G1S2_9FUNG</name>
<dbReference type="PANTHER" id="PTHR12560">
    <property type="entry name" value="LONGEVITY ASSURANCE FACTOR 1 LAG1"/>
    <property type="match status" value="1"/>
</dbReference>
<dbReference type="GO" id="GO:0046513">
    <property type="term" value="P:ceramide biosynthetic process"/>
    <property type="evidence" value="ECO:0007669"/>
    <property type="project" value="InterPro"/>
</dbReference>
<evidence type="ECO:0000256" key="4">
    <source>
        <dbReference type="ARBA" id="ARBA00022989"/>
    </source>
</evidence>
<protein>
    <submittedName>
        <fullName evidence="10">Sphingosine N-acyltransferase lag1</fullName>
        <ecNumber evidence="10">2.3.1.24</ecNumber>
    </submittedName>
</protein>
<dbReference type="PANTHER" id="PTHR12560:SF0">
    <property type="entry name" value="LD18904P"/>
    <property type="match status" value="1"/>
</dbReference>
<dbReference type="Proteomes" id="UP001151518">
    <property type="component" value="Unassembled WGS sequence"/>
</dbReference>
<feature type="transmembrane region" description="Helical" evidence="8">
    <location>
        <begin position="179"/>
        <end position="197"/>
    </location>
</feature>
<reference evidence="10" key="1">
    <citation type="submission" date="2022-07" db="EMBL/GenBank/DDBJ databases">
        <title>Phylogenomic reconstructions and comparative analyses of Kickxellomycotina fungi.</title>
        <authorList>
            <person name="Reynolds N.K."/>
            <person name="Stajich J.E."/>
            <person name="Barry K."/>
            <person name="Grigoriev I.V."/>
            <person name="Crous P."/>
            <person name="Smith M.E."/>
        </authorList>
    </citation>
    <scope>NUCLEOTIDE SEQUENCE</scope>
    <source>
        <strain evidence="10">NRRL 3115</strain>
    </source>
</reference>
<evidence type="ECO:0000256" key="3">
    <source>
        <dbReference type="ARBA" id="ARBA00022692"/>
    </source>
</evidence>
<dbReference type="EC" id="2.3.1.24" evidence="10"/>